<keyword evidence="10" id="KW-1185">Reference proteome</keyword>
<dbReference type="STRING" id="670580.A0A1X6MY10"/>
<proteinExistence type="predicted"/>
<dbReference type="GO" id="GO:0000981">
    <property type="term" value="F:DNA-binding transcription factor activity, RNA polymerase II-specific"/>
    <property type="evidence" value="ECO:0007669"/>
    <property type="project" value="InterPro"/>
</dbReference>
<evidence type="ECO:0000256" key="6">
    <source>
        <dbReference type="ARBA" id="ARBA00023242"/>
    </source>
</evidence>
<dbReference type="Proteomes" id="UP000194127">
    <property type="component" value="Unassembled WGS sequence"/>
</dbReference>
<feature type="compositionally biased region" description="Low complexity" evidence="7">
    <location>
        <begin position="611"/>
        <end position="621"/>
    </location>
</feature>
<dbReference type="InterPro" id="IPR050335">
    <property type="entry name" value="ERT1_acuK_gluconeogen_tf"/>
</dbReference>
<dbReference type="RefSeq" id="XP_024338055.1">
    <property type="nucleotide sequence ID" value="XM_024485852.1"/>
</dbReference>
<feature type="domain" description="Zn(2)-C6 fungal-type" evidence="8">
    <location>
        <begin position="441"/>
        <end position="472"/>
    </location>
</feature>
<name>A0A1X6MY10_9APHY</name>
<feature type="compositionally biased region" description="Polar residues" evidence="7">
    <location>
        <begin position="321"/>
        <end position="338"/>
    </location>
</feature>
<dbReference type="SMART" id="SM00066">
    <property type="entry name" value="GAL4"/>
    <property type="match status" value="1"/>
</dbReference>
<gene>
    <name evidence="9" type="ORF">POSPLADRAFT_1145839</name>
</gene>
<evidence type="ECO:0000256" key="4">
    <source>
        <dbReference type="ARBA" id="ARBA00023125"/>
    </source>
</evidence>
<dbReference type="GeneID" id="36330801"/>
<evidence type="ECO:0000256" key="2">
    <source>
        <dbReference type="ARBA" id="ARBA00022833"/>
    </source>
</evidence>
<dbReference type="PROSITE" id="PS50048">
    <property type="entry name" value="ZN2_CY6_FUNGAL_2"/>
    <property type="match status" value="1"/>
</dbReference>
<sequence length="685" mass="74144">MSSGPLQGKNMRLTTTTNVNYTLNAHIQVRDDADEEGTYHATNLVRMTSEPSRRMLRRRARTQKLPDSGDGQRGSFKEPAPVLTNVRMGCDRAWSESVEVSNEQQTHSAQAREKAVVQVFISVHAALARPGHRADGTQLVCVKFVSPRASQELMAPRRHRLHRNNNSVKRQRKIAIVLHQISPRYHALGADVLDLEKEKGPKWRSAHVEAENKIVPGLRIHGTEHYDRKDAVARCAGAASFVPSAPATRAPFFESFDHQTNALAGLLSTSCTKVVSHGLLQASESTKLTGAVREAVVAEQERSGSERRRAVGAYIPSTVSSQYSDMASEPNKSSNTGGQEHVQPHPPVAYPQQQFAGHYPPPSPYGPYFAYAPLPDGSHDPNAPNGAPPPGPYLMPYPPPPPGMIYAYAAPPPPPGYPPYMPGAQPPQNTPRPKRKQVKMACTNCAGACKRCDESRPCERCVKYGIADTCVDGIRKERKKGIKRGPYKRKNRTQSGEQATTGFSSQANSDDQASPPAPYPVPPESNYWPYYYPPPHGYVHPGHDAHAHPEGTPNGASPHVPHPPYYPMHPVYAPYHPYAPPGAVPYATPPVPPPALSTVAAPNGKNNDHTGAASEANGEASASKKKRSRTKTGDDGGAKARKTKYLSSDSQTDGDAGRGKDLHLGGPPEGGPVFNGMDSRAIVAV</sequence>
<dbReference type="InterPro" id="IPR001138">
    <property type="entry name" value="Zn2Cys6_DnaBD"/>
</dbReference>
<evidence type="ECO:0000256" key="5">
    <source>
        <dbReference type="ARBA" id="ARBA00023163"/>
    </source>
</evidence>
<dbReference type="GO" id="GO:0008270">
    <property type="term" value="F:zinc ion binding"/>
    <property type="evidence" value="ECO:0007669"/>
    <property type="project" value="InterPro"/>
</dbReference>
<dbReference type="CDD" id="cd00067">
    <property type="entry name" value="GAL4"/>
    <property type="match status" value="1"/>
</dbReference>
<protein>
    <recommendedName>
        <fullName evidence="8">Zn(2)-C6 fungal-type domain-containing protein</fullName>
    </recommendedName>
</protein>
<keyword evidence="5" id="KW-0804">Transcription</keyword>
<dbReference type="AlphaFoldDB" id="A0A1X6MY10"/>
<evidence type="ECO:0000313" key="10">
    <source>
        <dbReference type="Proteomes" id="UP000194127"/>
    </source>
</evidence>
<evidence type="ECO:0000313" key="9">
    <source>
        <dbReference type="EMBL" id="OSX61261.1"/>
    </source>
</evidence>
<keyword evidence="6" id="KW-0539">Nucleus</keyword>
<evidence type="ECO:0000259" key="8">
    <source>
        <dbReference type="PROSITE" id="PS50048"/>
    </source>
</evidence>
<accession>A0A1X6MY10</accession>
<feature type="region of interest" description="Disordered" evidence="7">
    <location>
        <begin position="595"/>
        <end position="685"/>
    </location>
</feature>
<dbReference type="PANTHER" id="PTHR47659:SF7">
    <property type="entry name" value="FUNGAL TRANSCRIPTIONAL REGULATORY PROTEIN, N-TERMINAL DOMAIN-CONTAINING PROTEIN"/>
    <property type="match status" value="1"/>
</dbReference>
<evidence type="ECO:0000256" key="3">
    <source>
        <dbReference type="ARBA" id="ARBA00023015"/>
    </source>
</evidence>
<evidence type="ECO:0000256" key="7">
    <source>
        <dbReference type="SAM" id="MobiDB-lite"/>
    </source>
</evidence>
<reference evidence="9 10" key="1">
    <citation type="submission" date="2017-04" db="EMBL/GenBank/DDBJ databases">
        <title>Genome Sequence of the Model Brown-Rot Fungus Postia placenta SB12.</title>
        <authorList>
            <consortium name="DOE Joint Genome Institute"/>
            <person name="Gaskell J."/>
            <person name="Kersten P."/>
            <person name="Larrondo L.F."/>
            <person name="Canessa P."/>
            <person name="Martinez D."/>
            <person name="Hibbett D."/>
            <person name="Schmoll M."/>
            <person name="Kubicek C.P."/>
            <person name="Martinez A.T."/>
            <person name="Yadav J."/>
            <person name="Master E."/>
            <person name="Magnuson J.K."/>
            <person name="James T."/>
            <person name="Yaver D."/>
            <person name="Berka R."/>
            <person name="Labutti K."/>
            <person name="Lipzen A."/>
            <person name="Aerts A."/>
            <person name="Barry K."/>
            <person name="Henrissat B."/>
            <person name="Blanchette R."/>
            <person name="Grigoriev I."/>
            <person name="Cullen D."/>
        </authorList>
    </citation>
    <scope>NUCLEOTIDE SEQUENCE [LARGE SCALE GENOMIC DNA]</scope>
    <source>
        <strain evidence="9 10">MAD-698-R-SB12</strain>
    </source>
</reference>
<keyword evidence="2" id="KW-0862">Zinc</keyword>
<keyword evidence="3" id="KW-0805">Transcription regulation</keyword>
<feature type="region of interest" description="Disordered" evidence="7">
    <location>
        <begin position="481"/>
        <end position="520"/>
    </location>
</feature>
<keyword evidence="1" id="KW-0479">Metal-binding</keyword>
<dbReference type="PRINTS" id="PR01217">
    <property type="entry name" value="PRICHEXTENSN"/>
</dbReference>
<feature type="region of interest" description="Disordered" evidence="7">
    <location>
        <begin position="321"/>
        <end position="347"/>
    </location>
</feature>
<feature type="region of interest" description="Disordered" evidence="7">
    <location>
        <begin position="541"/>
        <end position="561"/>
    </location>
</feature>
<feature type="compositionally biased region" description="Basic residues" evidence="7">
    <location>
        <begin position="481"/>
        <end position="492"/>
    </location>
</feature>
<feature type="compositionally biased region" description="Polar residues" evidence="7">
    <location>
        <begin position="493"/>
        <end position="512"/>
    </location>
</feature>
<dbReference type="EMBL" id="KZ110599">
    <property type="protein sequence ID" value="OSX61261.1"/>
    <property type="molecule type" value="Genomic_DNA"/>
</dbReference>
<dbReference type="PANTHER" id="PTHR47659">
    <property type="entry name" value="ZN(II)2CYS6 TRANSCRIPTION FACTOR (EUROFUNG)-RELATED"/>
    <property type="match status" value="1"/>
</dbReference>
<dbReference type="OrthoDB" id="5575144at2759"/>
<dbReference type="GO" id="GO:0003677">
    <property type="term" value="F:DNA binding"/>
    <property type="evidence" value="ECO:0007669"/>
    <property type="project" value="UniProtKB-KW"/>
</dbReference>
<keyword evidence="4" id="KW-0238">DNA-binding</keyword>
<feature type="region of interest" description="Disordered" evidence="7">
    <location>
        <begin position="49"/>
        <end position="79"/>
    </location>
</feature>
<evidence type="ECO:0000256" key="1">
    <source>
        <dbReference type="ARBA" id="ARBA00022723"/>
    </source>
</evidence>
<organism evidence="9 10">
    <name type="scientific">Postia placenta MAD-698-R-SB12</name>
    <dbReference type="NCBI Taxonomy" id="670580"/>
    <lineage>
        <taxon>Eukaryota</taxon>
        <taxon>Fungi</taxon>
        <taxon>Dikarya</taxon>
        <taxon>Basidiomycota</taxon>
        <taxon>Agaricomycotina</taxon>
        <taxon>Agaricomycetes</taxon>
        <taxon>Polyporales</taxon>
        <taxon>Adustoporiaceae</taxon>
        <taxon>Rhodonia</taxon>
    </lineage>
</organism>